<reference evidence="1" key="1">
    <citation type="submission" date="2025-08" db="UniProtKB">
        <authorList>
            <consortium name="Ensembl"/>
        </authorList>
    </citation>
    <scope>IDENTIFICATION</scope>
</reference>
<accession>A0A8B9S6J3</accession>
<protein>
    <submittedName>
        <fullName evidence="1">Uncharacterized protein</fullName>
    </submittedName>
</protein>
<organism evidence="1 2">
    <name type="scientific">Apteryx owenii</name>
    <name type="common">Little spotted kiwi</name>
    <dbReference type="NCBI Taxonomy" id="8824"/>
    <lineage>
        <taxon>Eukaryota</taxon>
        <taxon>Metazoa</taxon>
        <taxon>Chordata</taxon>
        <taxon>Craniata</taxon>
        <taxon>Vertebrata</taxon>
        <taxon>Euteleostomi</taxon>
        <taxon>Archelosauria</taxon>
        <taxon>Archosauria</taxon>
        <taxon>Dinosauria</taxon>
        <taxon>Saurischia</taxon>
        <taxon>Theropoda</taxon>
        <taxon>Coelurosauria</taxon>
        <taxon>Aves</taxon>
        <taxon>Palaeognathae</taxon>
        <taxon>Apterygiformes</taxon>
        <taxon>Apterygidae</taxon>
        <taxon>Apteryx</taxon>
    </lineage>
</organism>
<sequence>MCFVEKPVISNCSEARLELTRSHLSPLFPSTQSWMKRTLPFSTKMQLPSSFPLLPCLQCTCSFIMMTCLTTAICPCALGDPSWAKDALSLFPRRAVQPECCQPQEKAGTAVPARFRYSRVINGLFCLPPSSSVSLSWFFTVSKTERPTTPLKLHPCSTERLRGSRDKLWDILQECPSPNHLLLSRTSVSRGMKAMCIYQYFACTGSEPGGTAGIEEESE</sequence>
<keyword evidence="2" id="KW-1185">Reference proteome</keyword>
<name>A0A8B9S6J3_APTOW</name>
<evidence type="ECO:0000313" key="2">
    <source>
        <dbReference type="Proteomes" id="UP000694424"/>
    </source>
</evidence>
<dbReference type="Proteomes" id="UP000694424">
    <property type="component" value="Unplaced"/>
</dbReference>
<evidence type="ECO:0000313" key="1">
    <source>
        <dbReference type="Ensembl" id="ENSAOWP00000008089.1"/>
    </source>
</evidence>
<dbReference type="AlphaFoldDB" id="A0A8B9S6J3"/>
<proteinExistence type="predicted"/>
<reference evidence="1" key="2">
    <citation type="submission" date="2025-09" db="UniProtKB">
        <authorList>
            <consortium name="Ensembl"/>
        </authorList>
    </citation>
    <scope>IDENTIFICATION</scope>
</reference>
<dbReference type="Ensembl" id="ENSAOWT00000009155.1">
    <property type="protein sequence ID" value="ENSAOWP00000008089.1"/>
    <property type="gene ID" value="ENSAOWG00000005538.1"/>
</dbReference>